<dbReference type="GeneID" id="92381163"/>
<dbReference type="Gene3D" id="3.30.590.50">
    <property type="match status" value="2"/>
</dbReference>
<evidence type="ECO:0000256" key="6">
    <source>
        <dbReference type="ARBA" id="ARBA00022741"/>
    </source>
</evidence>
<comment type="catalytic activity">
    <reaction evidence="10">
        <text>L-cysteine + L-glutamate + ATP = gamma-L-glutamyl-L-cysteine + ADP + phosphate + H(+)</text>
        <dbReference type="Rhea" id="RHEA:13285"/>
        <dbReference type="ChEBI" id="CHEBI:15378"/>
        <dbReference type="ChEBI" id="CHEBI:29985"/>
        <dbReference type="ChEBI" id="CHEBI:30616"/>
        <dbReference type="ChEBI" id="CHEBI:35235"/>
        <dbReference type="ChEBI" id="CHEBI:43474"/>
        <dbReference type="ChEBI" id="CHEBI:58173"/>
        <dbReference type="ChEBI" id="CHEBI:456216"/>
        <dbReference type="EC" id="6.3.2.2"/>
    </reaction>
</comment>
<dbReference type="RefSeq" id="XP_067076703.1">
    <property type="nucleotide sequence ID" value="XM_067220602.1"/>
</dbReference>
<keyword evidence="5 10" id="KW-0317">Glutathione biosynthesis</keyword>
<accession>A0A1G4I082</accession>
<dbReference type="Proteomes" id="UP000195570">
    <property type="component" value="Unassembled WGS sequence"/>
</dbReference>
<dbReference type="GO" id="GO:0004357">
    <property type="term" value="F:glutamate-cysteine ligase activity"/>
    <property type="evidence" value="ECO:0007669"/>
    <property type="project" value="UniProtKB-UniRule"/>
</dbReference>
<proteinExistence type="inferred from homology"/>
<comment type="caution">
    <text evidence="11">The sequence shown here is derived from an EMBL/GenBank/DDBJ whole genome shotgun (WGS) entry which is preliminary data.</text>
</comment>
<comment type="similarity">
    <text evidence="2 10">Belongs to the glutamate--cysteine ligase type 3 family.</text>
</comment>
<evidence type="ECO:0000256" key="4">
    <source>
        <dbReference type="ARBA" id="ARBA00022598"/>
    </source>
</evidence>
<keyword evidence="7 10" id="KW-0067">ATP-binding</keyword>
<dbReference type="PANTHER" id="PTHR11164">
    <property type="entry name" value="GLUTAMATE CYSTEINE LIGASE"/>
    <property type="match status" value="1"/>
</dbReference>
<dbReference type="InterPro" id="IPR004308">
    <property type="entry name" value="GCS"/>
</dbReference>
<dbReference type="SUPFAM" id="SSF55931">
    <property type="entry name" value="Glutamine synthetase/guanido kinase"/>
    <property type="match status" value="1"/>
</dbReference>
<keyword evidence="12" id="KW-1185">Reference proteome</keyword>
<sequence>MGLLTTGGQPLQWGTEENNRAKEYVSAHGIQQFLWVYNKQKELPDFPFLWGDEIEHQLVRLESRKVKLSLNAADVIKRLSQSSGESTAEWRPEYGSFMVESLPGKPYSSNVDSLCSVEVNMRRRYHMLDAAAGDNTFAVTLVTFPLMGVGGFTTSTETESPCSQSLFVPDACINDSHPRFKALTNNIRLRRGRKVCIQVPMFIDRYTMERTVDPRVNIDLHPRNVEIVCTFSGEKTSSKGKKFSCGTITPKRVPLENEAVANMTHLYTPVTHYYYAQYFQNLQAERVKQRYQACPCPVPSVNHPCIYMDCMAFGMGCNCLQLTMQLPNEAQARHIYDQLGILCPLFLALSSATPFQKGILCESDVRWLTITASVDDRKYEEVPHIIKSRYDSISVFVSSLTPNLEEFNDEVLRINDSYYNLLTREGVDSRLATHIAHLFIRDPLVIYDQMIDIDDHTHVDHFENIQSTNWQTVRLKLPVLDSTLGWRVEFRVMDVMPTPFENAAYSVFVVLLTRAIMRFGAVFYTKLSIVDENMGRAHNINPCQQHYIMRRDIFASKVTTDPRENCELTVGEVINGKPGEYYGLIPLVRRYLEEENIQSDVVEGYLNFISKRACGEIPTAAQYLRNFVKKHPDYREDSRLTEQIAHDVVNHVHQLACGGNASESMIGAYTLGSKRQREG</sequence>
<evidence type="ECO:0000256" key="1">
    <source>
        <dbReference type="ARBA" id="ARBA00005006"/>
    </source>
</evidence>
<evidence type="ECO:0000256" key="3">
    <source>
        <dbReference type="ARBA" id="ARBA00012220"/>
    </source>
</evidence>
<protein>
    <recommendedName>
        <fullName evidence="3 10">Glutamate--cysteine ligase</fullName>
        <ecNumber evidence="3 10">6.3.2.2</ecNumber>
    </recommendedName>
    <alternativeName>
        <fullName evidence="9 10">Gamma-ECS</fullName>
    </alternativeName>
    <alternativeName>
        <fullName evidence="8 10">Gamma-glutamylcysteine synthetase</fullName>
    </alternativeName>
</protein>
<comment type="pathway">
    <text evidence="1 10">Sulfur metabolism; glutathione biosynthesis; glutathione from L-cysteine and L-glutamate: step 1/2.</text>
</comment>
<dbReference type="Pfam" id="PF03074">
    <property type="entry name" value="GCS"/>
    <property type="match status" value="1"/>
</dbReference>
<dbReference type="AlphaFoldDB" id="A0A1G4I082"/>
<keyword evidence="4 10" id="KW-0436">Ligase</keyword>
<organism evidence="11 12">
    <name type="scientific">Trypanosoma equiperdum</name>
    <dbReference type="NCBI Taxonomy" id="5694"/>
    <lineage>
        <taxon>Eukaryota</taxon>
        <taxon>Discoba</taxon>
        <taxon>Euglenozoa</taxon>
        <taxon>Kinetoplastea</taxon>
        <taxon>Metakinetoplastina</taxon>
        <taxon>Trypanosomatida</taxon>
        <taxon>Trypanosomatidae</taxon>
        <taxon>Trypanosoma</taxon>
    </lineage>
</organism>
<evidence type="ECO:0000313" key="12">
    <source>
        <dbReference type="Proteomes" id="UP000195570"/>
    </source>
</evidence>
<dbReference type="InterPro" id="IPR014746">
    <property type="entry name" value="Gln_synth/guanido_kin_cat_dom"/>
</dbReference>
<name>A0A1G4I082_TRYEQ</name>
<keyword evidence="6 10" id="KW-0547">Nucleotide-binding</keyword>
<gene>
    <name evidence="11" type="ORF">TEOVI_000722900</name>
</gene>
<evidence type="ECO:0000256" key="2">
    <source>
        <dbReference type="ARBA" id="ARBA00008100"/>
    </source>
</evidence>
<evidence type="ECO:0000256" key="5">
    <source>
        <dbReference type="ARBA" id="ARBA00022684"/>
    </source>
</evidence>
<dbReference type="VEuPathDB" id="TriTrypDB:TEOVI_000722900"/>
<dbReference type="EMBL" id="CZPT02000209">
    <property type="protein sequence ID" value="SCU65044.1"/>
    <property type="molecule type" value="Genomic_DNA"/>
</dbReference>
<evidence type="ECO:0000256" key="8">
    <source>
        <dbReference type="ARBA" id="ARBA00030585"/>
    </source>
</evidence>
<dbReference type="EC" id="6.3.2.2" evidence="3 10"/>
<evidence type="ECO:0000256" key="10">
    <source>
        <dbReference type="RuleBase" id="RU367135"/>
    </source>
</evidence>
<evidence type="ECO:0000313" key="11">
    <source>
        <dbReference type="EMBL" id="SCU65044.1"/>
    </source>
</evidence>
<dbReference type="PANTHER" id="PTHR11164:SF0">
    <property type="entry name" value="GLUTAMATE--CYSTEINE LIGASE CATALYTIC SUBUNIT"/>
    <property type="match status" value="1"/>
</dbReference>
<reference evidence="11" key="1">
    <citation type="submission" date="2016-09" db="EMBL/GenBank/DDBJ databases">
        <authorList>
            <person name="Hebert L."/>
            <person name="Moumen B."/>
        </authorList>
    </citation>
    <scope>NUCLEOTIDE SEQUENCE [LARGE SCALE GENOMIC DNA]</scope>
    <source>
        <strain evidence="11">OVI</strain>
    </source>
</reference>
<dbReference type="UniPathway" id="UPA00142">
    <property type="reaction ID" value="UER00209"/>
</dbReference>
<dbReference type="Gene3D" id="1.10.8.960">
    <property type="match status" value="1"/>
</dbReference>
<evidence type="ECO:0000256" key="7">
    <source>
        <dbReference type="ARBA" id="ARBA00022840"/>
    </source>
</evidence>
<dbReference type="GO" id="GO:0005524">
    <property type="term" value="F:ATP binding"/>
    <property type="evidence" value="ECO:0007669"/>
    <property type="project" value="UniProtKB-UniRule"/>
</dbReference>
<dbReference type="GO" id="GO:0006750">
    <property type="term" value="P:glutathione biosynthetic process"/>
    <property type="evidence" value="ECO:0007669"/>
    <property type="project" value="UniProtKB-UniRule"/>
</dbReference>
<evidence type="ECO:0000256" key="9">
    <source>
        <dbReference type="ARBA" id="ARBA00032122"/>
    </source>
</evidence>